<dbReference type="InterPro" id="IPR014729">
    <property type="entry name" value="Rossmann-like_a/b/a_fold"/>
</dbReference>
<dbReference type="EMBL" id="JANCYW010000007">
    <property type="protein sequence ID" value="KAK4536209.1"/>
    <property type="molecule type" value="Genomic_DNA"/>
</dbReference>
<dbReference type="GO" id="GO:0071949">
    <property type="term" value="F:FAD binding"/>
    <property type="evidence" value="ECO:0007669"/>
    <property type="project" value="TreeGrafter"/>
</dbReference>
<dbReference type="Pfam" id="PF00875">
    <property type="entry name" value="DNA_photolyase"/>
    <property type="match status" value="1"/>
</dbReference>
<keyword evidence="2 5" id="KW-0285">Flavoprotein</keyword>
<feature type="binding site" evidence="5">
    <location>
        <position position="325"/>
    </location>
    <ligand>
        <name>FAD</name>
        <dbReference type="ChEBI" id="CHEBI:57692"/>
    </ligand>
</feature>
<reference evidence="8 9" key="1">
    <citation type="submission" date="2022-07" db="EMBL/GenBank/DDBJ databases">
        <title>Genome-wide signatures of adaptation to extreme environments.</title>
        <authorList>
            <person name="Cho C.H."/>
            <person name="Yoon H.S."/>
        </authorList>
    </citation>
    <scope>NUCLEOTIDE SEQUENCE [LARGE SCALE GENOMIC DNA]</scope>
    <source>
        <strain evidence="8 9">DBV 063 E5</strain>
    </source>
</reference>
<comment type="similarity">
    <text evidence="1">Belongs to the DNA photolyase class-1 family.</text>
</comment>
<feature type="binding site" evidence="5">
    <location>
        <begin position="284"/>
        <end position="288"/>
    </location>
    <ligand>
        <name>FAD</name>
        <dbReference type="ChEBI" id="CHEBI:57692"/>
    </ligand>
</feature>
<dbReference type="GO" id="GO:0006950">
    <property type="term" value="P:response to stress"/>
    <property type="evidence" value="ECO:0007669"/>
    <property type="project" value="UniProtKB-ARBA"/>
</dbReference>
<keyword evidence="3 5" id="KW-0274">FAD</keyword>
<dbReference type="Gene3D" id="1.25.40.80">
    <property type="match status" value="1"/>
</dbReference>
<dbReference type="AlphaFoldDB" id="A0AAV9IVP2"/>
<keyword evidence="4" id="KW-0157">Chromophore</keyword>
<evidence type="ECO:0000313" key="8">
    <source>
        <dbReference type="EMBL" id="KAK4536209.1"/>
    </source>
</evidence>
<dbReference type="InterPro" id="IPR005101">
    <property type="entry name" value="Cryptochr/Photolyase_FAD-bd"/>
</dbReference>
<dbReference type="InterPro" id="IPR006050">
    <property type="entry name" value="DNA_photolyase_N"/>
</dbReference>
<evidence type="ECO:0000259" key="7">
    <source>
        <dbReference type="PROSITE" id="PS51645"/>
    </source>
</evidence>
<dbReference type="InterPro" id="IPR036155">
    <property type="entry name" value="Crypto/Photolyase_N_sf"/>
</dbReference>
<dbReference type="Pfam" id="PF03441">
    <property type="entry name" value="FAD_binding_7"/>
    <property type="match status" value="1"/>
</dbReference>
<feature type="compositionally biased region" description="Low complexity" evidence="6">
    <location>
        <begin position="851"/>
        <end position="872"/>
    </location>
</feature>
<accession>A0AAV9IVP2</accession>
<comment type="cofactor">
    <cofactor evidence="5">
        <name>FAD</name>
        <dbReference type="ChEBI" id="CHEBI:57692"/>
    </cofactor>
    <text evidence="5">Binds 1 FAD per subunit.</text>
</comment>
<dbReference type="Gene3D" id="1.10.579.10">
    <property type="entry name" value="DNA Cyclobutane Dipyrimidine Photolyase, subunit A, domain 3"/>
    <property type="match status" value="1"/>
</dbReference>
<name>A0AAV9IVP2_CYACA</name>
<evidence type="ECO:0000256" key="1">
    <source>
        <dbReference type="ARBA" id="ARBA00005862"/>
    </source>
</evidence>
<feature type="compositionally biased region" description="Low complexity" evidence="6">
    <location>
        <begin position="826"/>
        <end position="839"/>
    </location>
</feature>
<evidence type="ECO:0000313" key="9">
    <source>
        <dbReference type="Proteomes" id="UP001301350"/>
    </source>
</evidence>
<dbReference type="PROSITE" id="PS00394">
    <property type="entry name" value="DNA_PHOTOLYASES_1_1"/>
    <property type="match status" value="1"/>
</dbReference>
<dbReference type="GO" id="GO:0005737">
    <property type="term" value="C:cytoplasm"/>
    <property type="evidence" value="ECO:0007669"/>
    <property type="project" value="TreeGrafter"/>
</dbReference>
<dbReference type="GO" id="GO:0006139">
    <property type="term" value="P:nucleobase-containing compound metabolic process"/>
    <property type="evidence" value="ECO:0007669"/>
    <property type="project" value="UniProtKB-ARBA"/>
</dbReference>
<sequence>MFQRRPSLVWYRGHDLRVEDMPALLAAVQRGGPVVPVLVWAPEEDGVWAVGWAVRWWLRHSLHVLDTELRRLGCRTGLVVRRATGGHSVEGVLAQLAREVNAEAIFWNRVYDPVVLRRDEDMRRRLQRDLHLTVESFKAELLVEPWEVTAAAAEAEAQTACPRGMQRFHDFMARWMVMPPPPQPLPAPNRVEPVEEALQARMTSTMALDELLRPIATDRWCDQHDDDEGFECPDDSATSANAEEMQRAWQPGLVHVHERIQRFLEDVFPFFGDPRHRQRPTGGTSRLSPYLRFGELSPRRLYHAVRQFVLRAEPSESIERSARAFLQHLCLREYGYHLLFHHPSVVDTAAVPEFDRSPCADDAPHRQLHAWARGQTGYPLVDAAMRELAATGWLHAALRFLVASFLVKYLQLPWQSGSRYMFKALVDGELSSNAIGWQWAAGCTWDTFPLVCLVNPILLGARLDPEGTYVRRWCPELRKVPTPYIHSVWKAPPSVLSESEVELGRTYPLPLVDSQTARRRARDALRTLRQCFGGTRSRGSPLDATAAAPPGAEELMREWPIDEVYNLFDPKQEDVYDAIELAAEAVPTPSPSRTPLEPAGSAAGDIAAADGDNDSLSGDQLGLLPKLWSLSQDEPAPPYYDYGMLGSDRSLPEVALSGAGSLDEEGGFRDGLRRVESFTALVPQPNMHVAGAAPLPPPFARAALPPLIKGAASPSSVGTSVPPRELGPRMSPLYGEYLPAPPPLANSLAMPPMVLAGAAAVPAAAPAPSAAASSSMPPSACTGAAATPHRPSPPLFFGTSTPPSHALPRESPEAARPRFAVHDSEAGAPALRAPTRPAAVGGTRPMPTPLTTSSSRHGSSSTPGAATSTITTDRSPTSRSGRASGVAALHANAPPSRKRPLPNGSHESIDRSVAAPPFMEPQGVAPDASSTSSSSSPPLQMRTATRTRNTRARRHRAASAASSTASSARAKRDASESSSGNDHDIAKTTVGNTRNAALVPALVPVRPPATLRDRVAALERTRSGTDEFALFADYLATQYVITENVRRTEHATDFVRLRNLKDDFHDYCSGLGPAKCALRNRLKIYRLKVFFSGVLNLEVTGEWDRHAHGGVRGPYVYGLAKRNP</sequence>
<dbReference type="SUPFAM" id="SSF52425">
    <property type="entry name" value="Cryptochrome/photolyase, N-terminal domain"/>
    <property type="match status" value="1"/>
</dbReference>
<gene>
    <name evidence="8" type="ORF">CDCA_CDCA07G2234</name>
</gene>
<dbReference type="GO" id="GO:0003677">
    <property type="term" value="F:DNA binding"/>
    <property type="evidence" value="ECO:0007669"/>
    <property type="project" value="TreeGrafter"/>
</dbReference>
<feature type="compositionally biased region" description="Low complexity" evidence="6">
    <location>
        <begin position="768"/>
        <end position="780"/>
    </location>
</feature>
<evidence type="ECO:0000256" key="2">
    <source>
        <dbReference type="ARBA" id="ARBA00022630"/>
    </source>
</evidence>
<feature type="compositionally biased region" description="Low complexity" evidence="6">
    <location>
        <begin position="958"/>
        <end position="968"/>
    </location>
</feature>
<feature type="region of interest" description="Disordered" evidence="6">
    <location>
        <begin position="768"/>
        <end position="991"/>
    </location>
</feature>
<feature type="compositionally biased region" description="Basic residues" evidence="6">
    <location>
        <begin position="948"/>
        <end position="957"/>
    </location>
</feature>
<feature type="compositionally biased region" description="Basic and acidic residues" evidence="6">
    <location>
        <begin position="970"/>
        <end position="986"/>
    </location>
</feature>
<dbReference type="Gene3D" id="3.40.50.620">
    <property type="entry name" value="HUPs"/>
    <property type="match status" value="1"/>
</dbReference>
<dbReference type="GO" id="GO:0043153">
    <property type="term" value="P:entrainment of circadian clock by photoperiod"/>
    <property type="evidence" value="ECO:0007669"/>
    <property type="project" value="TreeGrafter"/>
</dbReference>
<dbReference type="InterPro" id="IPR002081">
    <property type="entry name" value="Cryptochrome/DNA_photolyase_1"/>
</dbReference>
<dbReference type="GO" id="GO:0005634">
    <property type="term" value="C:nucleus"/>
    <property type="evidence" value="ECO:0007669"/>
    <property type="project" value="TreeGrafter"/>
</dbReference>
<dbReference type="SUPFAM" id="SSF48173">
    <property type="entry name" value="Cryptochrome/photolyase FAD-binding domain"/>
    <property type="match status" value="1"/>
</dbReference>
<feature type="domain" description="Photolyase/cryptochrome alpha/beta" evidence="7">
    <location>
        <begin position="6"/>
        <end position="142"/>
    </location>
</feature>
<evidence type="ECO:0000256" key="6">
    <source>
        <dbReference type="SAM" id="MobiDB-lite"/>
    </source>
</evidence>
<organism evidence="8 9">
    <name type="scientific">Cyanidium caldarium</name>
    <name type="common">Red alga</name>
    <dbReference type="NCBI Taxonomy" id="2771"/>
    <lineage>
        <taxon>Eukaryota</taxon>
        <taxon>Rhodophyta</taxon>
        <taxon>Bangiophyceae</taxon>
        <taxon>Cyanidiales</taxon>
        <taxon>Cyanidiaceae</taxon>
        <taxon>Cyanidium</taxon>
    </lineage>
</organism>
<evidence type="ECO:0000256" key="4">
    <source>
        <dbReference type="ARBA" id="ARBA00022991"/>
    </source>
</evidence>
<proteinExistence type="inferred from homology"/>
<dbReference type="Proteomes" id="UP001301350">
    <property type="component" value="Unassembled WGS sequence"/>
</dbReference>
<evidence type="ECO:0000256" key="5">
    <source>
        <dbReference type="PIRSR" id="PIRSR602081-1"/>
    </source>
</evidence>
<dbReference type="PANTHER" id="PTHR11455">
    <property type="entry name" value="CRYPTOCHROME"/>
    <property type="match status" value="1"/>
</dbReference>
<comment type="caution">
    <text evidence="8">The sequence shown here is derived from an EMBL/GenBank/DDBJ whole genome shotgun (WGS) entry which is preliminary data.</text>
</comment>
<dbReference type="PRINTS" id="PR00147">
    <property type="entry name" value="DNAPHOTLYASE"/>
</dbReference>
<dbReference type="PANTHER" id="PTHR11455:SF18">
    <property type="entry name" value="SI:CH1073-390K14.1"/>
    <property type="match status" value="1"/>
</dbReference>
<feature type="compositionally biased region" description="Basic and acidic residues" evidence="6">
    <location>
        <begin position="807"/>
        <end position="825"/>
    </location>
</feature>
<evidence type="ECO:0000256" key="3">
    <source>
        <dbReference type="ARBA" id="ARBA00022827"/>
    </source>
</evidence>
<dbReference type="PROSITE" id="PS51645">
    <property type="entry name" value="PHR_CRY_ALPHA_BETA"/>
    <property type="match status" value="1"/>
</dbReference>
<keyword evidence="9" id="KW-1185">Reference proteome</keyword>
<dbReference type="GO" id="GO:0003904">
    <property type="term" value="F:deoxyribodipyrimidine photo-lyase activity"/>
    <property type="evidence" value="ECO:0007669"/>
    <property type="project" value="TreeGrafter"/>
</dbReference>
<feature type="compositionally biased region" description="Low complexity" evidence="6">
    <location>
        <begin position="599"/>
        <end position="608"/>
    </location>
</feature>
<dbReference type="InterPro" id="IPR036134">
    <property type="entry name" value="Crypto/Photolyase_FAD-like_sf"/>
</dbReference>
<feature type="region of interest" description="Disordered" evidence="6">
    <location>
        <begin position="586"/>
        <end position="608"/>
    </location>
</feature>
<protein>
    <recommendedName>
        <fullName evidence="7">Photolyase/cryptochrome alpha/beta domain-containing protein</fullName>
    </recommendedName>
</protein>
<dbReference type="InterPro" id="IPR018394">
    <property type="entry name" value="DNA_photolyase_1_CS_C"/>
</dbReference>
<dbReference type="GO" id="GO:0032922">
    <property type="term" value="P:circadian regulation of gene expression"/>
    <property type="evidence" value="ECO:0007669"/>
    <property type="project" value="TreeGrafter"/>
</dbReference>
<feature type="compositionally biased region" description="Low complexity" evidence="6">
    <location>
        <begin position="929"/>
        <end position="947"/>
    </location>
</feature>